<dbReference type="Proteomes" id="UP000662701">
    <property type="component" value="Unassembled WGS sequence"/>
</dbReference>
<gene>
    <name evidence="1" type="ORF">HKD19_14085</name>
</gene>
<protein>
    <submittedName>
        <fullName evidence="1">Transposase</fullName>
    </submittedName>
</protein>
<name>A0ABR9YZL2_9PROT</name>
<accession>A0ABR9YZL2</accession>
<keyword evidence="2" id="KW-1185">Reference proteome</keyword>
<evidence type="ECO:0000313" key="2">
    <source>
        <dbReference type="Proteomes" id="UP000662701"/>
    </source>
</evidence>
<sequence length="137" mass="15769">MRAPIKKGRRSDHRTIPWRTNHENPCHCRCCGQGHGSFADAKARADTTEAEPLLNEIDPKAFIADKAYDADPLIEKLEERQITPVVFRFRMNRNFRSMETWNLYPKNGMTRSVVGIVPSSCRFALANFSVQFAWRSL</sequence>
<dbReference type="EMBL" id="JABCQH010000019">
    <property type="protein sequence ID" value="MBF0889668.1"/>
    <property type="molecule type" value="Genomic_DNA"/>
</dbReference>
<reference evidence="1" key="1">
    <citation type="submission" date="2020-04" db="EMBL/GenBank/DDBJ databases">
        <authorList>
            <person name="Sombolestani A."/>
        </authorList>
    </citation>
    <scope>NUCLEOTIDE SEQUENCE</scope>
    <source>
        <strain evidence="1">LMG 1745</strain>
    </source>
</reference>
<proteinExistence type="predicted"/>
<organism evidence="1 2">
    <name type="scientific">Gluconobacter cadivus</name>
    <dbReference type="NCBI Taxonomy" id="2728101"/>
    <lineage>
        <taxon>Bacteria</taxon>
        <taxon>Pseudomonadati</taxon>
        <taxon>Pseudomonadota</taxon>
        <taxon>Alphaproteobacteria</taxon>
        <taxon>Acetobacterales</taxon>
        <taxon>Acetobacteraceae</taxon>
        <taxon>Gluconobacter</taxon>
    </lineage>
</organism>
<comment type="caution">
    <text evidence="1">The sequence shown here is derived from an EMBL/GenBank/DDBJ whole genome shotgun (WGS) entry which is preliminary data.</text>
</comment>
<reference evidence="1" key="2">
    <citation type="submission" date="2020-11" db="EMBL/GenBank/DDBJ databases">
        <title>Description of novel Gluconobacter species.</title>
        <authorList>
            <person name="Cleenwerck I."/>
            <person name="Cnockaert M."/>
            <person name="Borremans W."/>
            <person name="Wieme A.D."/>
            <person name="De Vuyst L."/>
            <person name="Vandamme P."/>
        </authorList>
    </citation>
    <scope>NUCLEOTIDE SEQUENCE</scope>
    <source>
        <strain evidence="1">LMG 1745</strain>
    </source>
</reference>
<evidence type="ECO:0000313" key="1">
    <source>
        <dbReference type="EMBL" id="MBF0889668.1"/>
    </source>
</evidence>